<feature type="domain" description="Nudix hydrolase" evidence="5">
    <location>
        <begin position="12"/>
        <end position="139"/>
    </location>
</feature>
<sequence length="156" mass="17171">MTTSSLPSTARPIIRSTVACVIQQDGRFLMVEEAKGGTHTVFNQPAGHVELGEGPVAAIQREVQEETAWQVSLTGYLGLYVFHTPEGETFHSHGFTGIPEQPLTTSLDPAIVATHWLTRDEIVALEAAQRLRSPLVLKRIDDALNHRHFPLAVIQE</sequence>
<dbReference type="PANTHER" id="PTHR43222:SF11">
    <property type="entry name" value="PHOSPHATASE NUDJ"/>
    <property type="match status" value="1"/>
</dbReference>
<keyword evidence="7" id="KW-1185">Reference proteome</keyword>
<dbReference type="SUPFAM" id="SSF55811">
    <property type="entry name" value="Nudix"/>
    <property type="match status" value="1"/>
</dbReference>
<protein>
    <recommendedName>
        <fullName evidence="3 4">Phosphatase NudJ</fullName>
        <ecNumber evidence="4">3.6.1.-</ecNumber>
    </recommendedName>
</protein>
<organism evidence="6 7">
    <name type="scientific">Vreelandella lutescens</name>
    <dbReference type="NCBI Taxonomy" id="1602943"/>
    <lineage>
        <taxon>Bacteria</taxon>
        <taxon>Pseudomonadati</taxon>
        <taxon>Pseudomonadota</taxon>
        <taxon>Gammaproteobacteria</taxon>
        <taxon>Oceanospirillales</taxon>
        <taxon>Halomonadaceae</taxon>
        <taxon>Vreelandella</taxon>
    </lineage>
</organism>
<dbReference type="InterPro" id="IPR015797">
    <property type="entry name" value="NUDIX_hydrolase-like_dom_sf"/>
</dbReference>
<comment type="cofactor">
    <cofactor evidence="4">
        <name>Mg(2+)</name>
        <dbReference type="ChEBI" id="CHEBI:18420"/>
    </cofactor>
</comment>
<dbReference type="InterPro" id="IPR000086">
    <property type="entry name" value="NUDIX_hydrolase_dom"/>
</dbReference>
<keyword evidence="4" id="KW-0460">Magnesium</keyword>
<dbReference type="Gene3D" id="3.90.79.10">
    <property type="entry name" value="Nucleoside Triphosphate Pyrophosphohydrolase"/>
    <property type="match status" value="1"/>
</dbReference>
<comment type="subunit">
    <text evidence="2 4">Monomer.</text>
</comment>
<proteinExistence type="inferred from homology"/>
<dbReference type="Pfam" id="PF00293">
    <property type="entry name" value="NUDIX"/>
    <property type="match status" value="1"/>
</dbReference>
<dbReference type="CDD" id="cd03675">
    <property type="entry name" value="NUDIX_Hydrolase"/>
    <property type="match status" value="1"/>
</dbReference>
<dbReference type="EC" id="3.6.1.-" evidence="4"/>
<comment type="similarity">
    <text evidence="1 4">Belongs to the Nudix hydrolase family. NudJ subfamily.</text>
</comment>
<dbReference type="InterPro" id="IPR033713">
    <property type="entry name" value="NudJ"/>
</dbReference>
<accession>A0ABQ1NJZ1</accession>
<evidence type="ECO:0000259" key="5">
    <source>
        <dbReference type="PROSITE" id="PS51462"/>
    </source>
</evidence>
<evidence type="ECO:0000256" key="2">
    <source>
        <dbReference type="ARBA" id="ARBA00011245"/>
    </source>
</evidence>
<evidence type="ECO:0000313" key="7">
    <source>
        <dbReference type="Proteomes" id="UP000597301"/>
    </source>
</evidence>
<dbReference type="PANTHER" id="PTHR43222">
    <property type="entry name" value="NUDIX HYDROLASE 23"/>
    <property type="match status" value="1"/>
</dbReference>
<name>A0ABQ1NJZ1_9GAMM</name>
<reference evidence="7" key="1">
    <citation type="journal article" date="2019" name="Int. J. Syst. Evol. Microbiol.">
        <title>The Global Catalogue of Microorganisms (GCM) 10K type strain sequencing project: providing services to taxonomists for standard genome sequencing and annotation.</title>
        <authorList>
            <consortium name="The Broad Institute Genomics Platform"/>
            <consortium name="The Broad Institute Genome Sequencing Center for Infectious Disease"/>
            <person name="Wu L."/>
            <person name="Ma J."/>
        </authorList>
    </citation>
    <scope>NUCLEOTIDE SEQUENCE [LARGE SCALE GENOMIC DNA]</scope>
    <source>
        <strain evidence="7">CGMCC 1.15122</strain>
    </source>
</reference>
<evidence type="ECO:0000256" key="3">
    <source>
        <dbReference type="ARBA" id="ARBA00015552"/>
    </source>
</evidence>
<dbReference type="Proteomes" id="UP000597301">
    <property type="component" value="Unassembled WGS sequence"/>
</dbReference>
<dbReference type="EMBL" id="BMHM01000001">
    <property type="protein sequence ID" value="GGC79066.1"/>
    <property type="molecule type" value="Genomic_DNA"/>
</dbReference>
<gene>
    <name evidence="4 6" type="primary">nudJ</name>
    <name evidence="6" type="ORF">GCM10011382_06310</name>
</gene>
<dbReference type="GO" id="GO:0016787">
    <property type="term" value="F:hydrolase activity"/>
    <property type="evidence" value="ECO:0007669"/>
    <property type="project" value="UniProtKB-KW"/>
</dbReference>
<evidence type="ECO:0000256" key="4">
    <source>
        <dbReference type="RuleBase" id="RU364043"/>
    </source>
</evidence>
<evidence type="ECO:0000256" key="1">
    <source>
        <dbReference type="ARBA" id="ARBA00007608"/>
    </source>
</evidence>
<dbReference type="PROSITE" id="PS51462">
    <property type="entry name" value="NUDIX"/>
    <property type="match status" value="1"/>
</dbReference>
<comment type="caution">
    <text evidence="6">The sequence shown here is derived from an EMBL/GenBank/DDBJ whole genome shotgun (WGS) entry which is preliminary data.</text>
</comment>
<evidence type="ECO:0000313" key="6">
    <source>
        <dbReference type="EMBL" id="GGC79066.1"/>
    </source>
</evidence>
<dbReference type="RefSeq" id="WP_188638049.1">
    <property type="nucleotide sequence ID" value="NZ_BMHM01000001.1"/>
</dbReference>
<keyword evidence="4 6" id="KW-0378">Hydrolase</keyword>